<evidence type="ECO:0000256" key="1">
    <source>
        <dbReference type="SAM" id="SignalP"/>
    </source>
</evidence>
<evidence type="ECO:0000313" key="2">
    <source>
        <dbReference type="EMBL" id="CAE8691802.1"/>
    </source>
</evidence>
<dbReference type="EMBL" id="CAJNNW010027523">
    <property type="protein sequence ID" value="CAE8691802.1"/>
    <property type="molecule type" value="Genomic_DNA"/>
</dbReference>
<feature type="signal peptide" evidence="1">
    <location>
        <begin position="1"/>
        <end position="36"/>
    </location>
</feature>
<reference evidence="2" key="1">
    <citation type="submission" date="2021-02" db="EMBL/GenBank/DDBJ databases">
        <authorList>
            <person name="Dougan E. K."/>
            <person name="Rhodes N."/>
            <person name="Thang M."/>
            <person name="Chan C."/>
        </authorList>
    </citation>
    <scope>NUCLEOTIDE SEQUENCE</scope>
</reference>
<dbReference type="AlphaFoldDB" id="A0A813K5Q3"/>
<feature type="chain" id="PRO_5032958401" description="PS II complex 12 kDa extrinsic protein" evidence="1">
    <location>
        <begin position="37"/>
        <end position="82"/>
    </location>
</feature>
<evidence type="ECO:0008006" key="4">
    <source>
        <dbReference type="Google" id="ProtNLM"/>
    </source>
</evidence>
<protein>
    <recommendedName>
        <fullName evidence="4">PS II complex 12 kDa extrinsic protein</fullName>
    </recommendedName>
</protein>
<accession>A0A813K5Q3</accession>
<evidence type="ECO:0000313" key="3">
    <source>
        <dbReference type="Proteomes" id="UP000626109"/>
    </source>
</evidence>
<feature type="non-terminal residue" evidence="2">
    <location>
        <position position="1"/>
    </location>
</feature>
<comment type="caution">
    <text evidence="2">The sequence shown here is derived from an EMBL/GenBank/DDBJ whole genome shotgun (WGS) entry which is preliminary data.</text>
</comment>
<dbReference type="Proteomes" id="UP000626109">
    <property type="component" value="Unassembled WGS sequence"/>
</dbReference>
<sequence>DMSAKLGSAAAGRRRLRLPVLCVLAAVSGLLQKGTAWVGQRTIPGVGRAVPEGLRSRSLTVRYGAENFFERFARVAKANVGK</sequence>
<keyword evidence="1" id="KW-0732">Signal</keyword>
<gene>
    <name evidence="2" type="ORF">PGLA2088_LOCUS27586</name>
</gene>
<feature type="non-terminal residue" evidence="2">
    <location>
        <position position="82"/>
    </location>
</feature>
<organism evidence="2 3">
    <name type="scientific">Polarella glacialis</name>
    <name type="common">Dinoflagellate</name>
    <dbReference type="NCBI Taxonomy" id="89957"/>
    <lineage>
        <taxon>Eukaryota</taxon>
        <taxon>Sar</taxon>
        <taxon>Alveolata</taxon>
        <taxon>Dinophyceae</taxon>
        <taxon>Suessiales</taxon>
        <taxon>Suessiaceae</taxon>
        <taxon>Polarella</taxon>
    </lineage>
</organism>
<name>A0A813K5Q3_POLGL</name>
<proteinExistence type="predicted"/>